<dbReference type="InterPro" id="IPR009793">
    <property type="entry name" value="DUF1361"/>
</dbReference>
<evidence type="ECO:0000313" key="2">
    <source>
        <dbReference type="EMBL" id="PTE74006.1"/>
    </source>
</evidence>
<gene>
    <name evidence="2" type="ORF">BUY44_03425</name>
    <name evidence="4" type="ORF">BUY47_04260</name>
    <name evidence="3" type="ORF">BUY48_09620</name>
</gene>
<proteinExistence type="predicted"/>
<feature type="transmembrane region" description="Helical" evidence="1">
    <location>
        <begin position="56"/>
        <end position="77"/>
    </location>
</feature>
<accession>A0A2K4DUX0</accession>
<feature type="transmembrane region" description="Helical" evidence="1">
    <location>
        <begin position="176"/>
        <end position="198"/>
    </location>
</feature>
<reference evidence="2" key="2">
    <citation type="submission" date="2018-03" db="EMBL/GenBank/DDBJ databases">
        <authorList>
            <person name="Keele B.F."/>
        </authorList>
    </citation>
    <scope>NUCLEOTIDE SEQUENCE</scope>
    <source>
        <strain evidence="3">SNUC 4143</strain>
        <strain evidence="2">SNUC 761</strain>
    </source>
</reference>
<keyword evidence="1" id="KW-1133">Transmembrane helix</keyword>
<sequence length="205" mass="24707">MTARYIARIYFIILFIISLFETRVFNFMSLNLFLAYVPFELCLLLRLFRPRKTFEWPLFIVFSLIFILLVPNTFYMLTDLIHLNQFTFDFYMRLNIMEWIYFTYLLLGVFLAIYCMILIYIELLHFTSKMWFNRSLIIILMFLNGLGIYMGRFLRFHTIHLITEPFKIVHQVISSMNTHTITFILLMVLLQAVIIVFVKGVRVAK</sequence>
<dbReference type="Proteomes" id="UP000242088">
    <property type="component" value="Unassembled WGS sequence"/>
</dbReference>
<keyword evidence="5" id="KW-1185">Reference proteome</keyword>
<feature type="transmembrane region" description="Helical" evidence="1">
    <location>
        <begin position="99"/>
        <end position="124"/>
    </location>
</feature>
<feature type="transmembrane region" description="Helical" evidence="1">
    <location>
        <begin position="31"/>
        <end position="49"/>
    </location>
</feature>
<feature type="transmembrane region" description="Helical" evidence="1">
    <location>
        <begin position="7"/>
        <end position="25"/>
    </location>
</feature>
<keyword evidence="1" id="KW-0812">Transmembrane</keyword>
<evidence type="ECO:0000313" key="6">
    <source>
        <dbReference type="Proteomes" id="UP000242547"/>
    </source>
</evidence>
<dbReference type="Proteomes" id="UP000243350">
    <property type="component" value="Unassembled WGS sequence"/>
</dbReference>
<dbReference type="EMBL" id="PYZI01000003">
    <property type="protein sequence ID" value="PTF14637.1"/>
    <property type="molecule type" value="Genomic_DNA"/>
</dbReference>
<dbReference type="Proteomes" id="UP000242547">
    <property type="component" value="Unassembled WGS sequence"/>
</dbReference>
<dbReference type="GeneID" id="48888713"/>
<evidence type="ECO:0000313" key="7">
    <source>
        <dbReference type="Proteomes" id="UP000243350"/>
    </source>
</evidence>
<reference evidence="4" key="3">
    <citation type="submission" date="2018-03" db="EMBL/GenBank/DDBJ databases">
        <authorList>
            <person name="Naushad S."/>
        </authorList>
    </citation>
    <scope>NUCLEOTIDE SEQUENCE</scope>
    <source>
        <strain evidence="4">SNUC 1409</strain>
    </source>
</reference>
<reference evidence="5 6" key="1">
    <citation type="journal article" date="2016" name="Front. Microbiol.">
        <title>Comprehensive Phylogenetic Analysis of Bovine Non-aureus Staphylococci Species Based on Whole-Genome Sequencing.</title>
        <authorList>
            <person name="Naushad S."/>
            <person name="Barkema H.W."/>
            <person name="Luby C."/>
            <person name="Condas L.A."/>
            <person name="Nobrega D.B."/>
            <person name="Carson D.A."/>
            <person name="De Buck J."/>
        </authorList>
    </citation>
    <scope>NUCLEOTIDE SEQUENCE [LARGE SCALE GENOMIC DNA]</scope>
    <source>
        <strain evidence="4 5">SNUC 1409</strain>
        <strain evidence="3 7">SNUC 4143</strain>
        <strain evidence="2 6">SNUC 761</strain>
    </source>
</reference>
<feature type="transmembrane region" description="Helical" evidence="1">
    <location>
        <begin position="136"/>
        <end position="156"/>
    </location>
</feature>
<evidence type="ECO:0000313" key="5">
    <source>
        <dbReference type="Proteomes" id="UP000242088"/>
    </source>
</evidence>
<evidence type="ECO:0000256" key="1">
    <source>
        <dbReference type="SAM" id="Phobius"/>
    </source>
</evidence>
<dbReference type="EMBL" id="PYZH01000072">
    <property type="protein sequence ID" value="PTF12402.1"/>
    <property type="molecule type" value="Genomic_DNA"/>
</dbReference>
<keyword evidence="1" id="KW-0472">Membrane</keyword>
<name>A0A2K4DUX0_9STAP</name>
<dbReference type="AlphaFoldDB" id="A0A2K4DUX0"/>
<evidence type="ECO:0000313" key="3">
    <source>
        <dbReference type="EMBL" id="PTF12402.1"/>
    </source>
</evidence>
<organism evidence="2 6">
    <name type="scientific">Staphylococcus devriesei</name>
    <dbReference type="NCBI Taxonomy" id="586733"/>
    <lineage>
        <taxon>Bacteria</taxon>
        <taxon>Bacillati</taxon>
        <taxon>Bacillota</taxon>
        <taxon>Bacilli</taxon>
        <taxon>Bacillales</taxon>
        <taxon>Staphylococcaceae</taxon>
        <taxon>Staphylococcus</taxon>
    </lineage>
</organism>
<dbReference type="OrthoDB" id="4540541at2"/>
<protein>
    <submittedName>
        <fullName evidence="2">DUF1361 domain-containing protein</fullName>
    </submittedName>
</protein>
<evidence type="ECO:0000313" key="4">
    <source>
        <dbReference type="EMBL" id="PTF14637.1"/>
    </source>
</evidence>
<dbReference type="RefSeq" id="WP_103165510.1">
    <property type="nucleotide sequence ID" value="NZ_CP130489.1"/>
</dbReference>
<comment type="caution">
    <text evidence="2">The sequence shown here is derived from an EMBL/GenBank/DDBJ whole genome shotgun (WGS) entry which is preliminary data.</text>
</comment>
<dbReference type="EMBL" id="PYZL01000013">
    <property type="protein sequence ID" value="PTE74006.1"/>
    <property type="molecule type" value="Genomic_DNA"/>
</dbReference>
<dbReference type="Pfam" id="PF07099">
    <property type="entry name" value="DUF1361"/>
    <property type="match status" value="1"/>
</dbReference>